<evidence type="ECO:0000313" key="1">
    <source>
        <dbReference type="EMBL" id="KAJ8897768.1"/>
    </source>
</evidence>
<sequence length="135" mass="16007">MAAEEIHQSLNDVFLPKFNNLNKYFQNSKVIMIELLQKMVNGYKDLFILYMQTKVNDVDQNNISKYCADNPMYLEVEIMKVLLRTEIQNNHDCVKDFYLMCRNFLRTGCSELKKMYSFSDDLLSIPSLLMPKKHF</sequence>
<proteinExistence type="predicted"/>
<gene>
    <name evidence="1" type="ORF">PR048_003118</name>
</gene>
<comment type="caution">
    <text evidence="1">The sequence shown here is derived from an EMBL/GenBank/DDBJ whole genome shotgun (WGS) entry which is preliminary data.</text>
</comment>
<accession>A0ABQ9IM33</accession>
<dbReference type="EMBL" id="JARBHB010000001">
    <property type="protein sequence ID" value="KAJ8897768.1"/>
    <property type="molecule type" value="Genomic_DNA"/>
</dbReference>
<reference evidence="1 2" key="1">
    <citation type="submission" date="2023-02" db="EMBL/GenBank/DDBJ databases">
        <title>LHISI_Scaffold_Assembly.</title>
        <authorList>
            <person name="Stuart O.P."/>
            <person name="Cleave R."/>
            <person name="Magrath M.J.L."/>
            <person name="Mikheyev A.S."/>
        </authorList>
    </citation>
    <scope>NUCLEOTIDE SEQUENCE [LARGE SCALE GENOMIC DNA]</scope>
    <source>
        <strain evidence="1">Daus_M_001</strain>
        <tissue evidence="1">Leg muscle</tissue>
    </source>
</reference>
<protein>
    <submittedName>
        <fullName evidence="1">Uncharacterized protein</fullName>
    </submittedName>
</protein>
<dbReference type="Proteomes" id="UP001159363">
    <property type="component" value="Chromosome 1"/>
</dbReference>
<organism evidence="1 2">
    <name type="scientific">Dryococelus australis</name>
    <dbReference type="NCBI Taxonomy" id="614101"/>
    <lineage>
        <taxon>Eukaryota</taxon>
        <taxon>Metazoa</taxon>
        <taxon>Ecdysozoa</taxon>
        <taxon>Arthropoda</taxon>
        <taxon>Hexapoda</taxon>
        <taxon>Insecta</taxon>
        <taxon>Pterygota</taxon>
        <taxon>Neoptera</taxon>
        <taxon>Polyneoptera</taxon>
        <taxon>Phasmatodea</taxon>
        <taxon>Verophasmatodea</taxon>
        <taxon>Anareolatae</taxon>
        <taxon>Phasmatidae</taxon>
        <taxon>Eurycanthinae</taxon>
        <taxon>Dryococelus</taxon>
    </lineage>
</organism>
<evidence type="ECO:0000313" key="2">
    <source>
        <dbReference type="Proteomes" id="UP001159363"/>
    </source>
</evidence>
<keyword evidence="2" id="KW-1185">Reference proteome</keyword>
<name>A0ABQ9IM33_9NEOP</name>